<evidence type="ECO:0000256" key="16">
    <source>
        <dbReference type="PIRSR" id="PIRSR037595-2"/>
    </source>
</evidence>
<dbReference type="GO" id="GO:0071723">
    <property type="term" value="F:lipopeptide binding"/>
    <property type="evidence" value="ECO:0007669"/>
    <property type="project" value="TreeGrafter"/>
</dbReference>
<dbReference type="GeneID" id="103054268"/>
<evidence type="ECO:0000256" key="4">
    <source>
        <dbReference type="ARBA" id="ARBA00022614"/>
    </source>
</evidence>
<dbReference type="FunFam" id="3.40.50.10140:FF:000001">
    <property type="entry name" value="Toll-like receptor 2"/>
    <property type="match status" value="1"/>
</dbReference>
<evidence type="ECO:0000256" key="9">
    <source>
        <dbReference type="ARBA" id="ARBA00022989"/>
    </source>
</evidence>
<evidence type="ECO:0000313" key="19">
    <source>
        <dbReference type="Proteomes" id="UP000695026"/>
    </source>
</evidence>
<dbReference type="FunFam" id="3.80.10.10:FF:000046">
    <property type="entry name" value="Toll-like receptor 2"/>
    <property type="match status" value="1"/>
</dbReference>
<comment type="subcellular location">
    <subcellularLocation>
        <location evidence="1">Membrane</location>
        <topology evidence="1">Single-pass type I membrane protein</topology>
    </subcellularLocation>
</comment>
<dbReference type="GO" id="GO:0002224">
    <property type="term" value="P:toll-like receptor signaling pathway"/>
    <property type="evidence" value="ECO:0007669"/>
    <property type="project" value="InterPro"/>
</dbReference>
<dbReference type="PROSITE" id="PS51450">
    <property type="entry name" value="LRR"/>
    <property type="match status" value="2"/>
</dbReference>
<dbReference type="InterPro" id="IPR000157">
    <property type="entry name" value="TIR_dom"/>
</dbReference>
<feature type="disulfide bond" evidence="16">
    <location>
        <begin position="417"/>
        <end position="440"/>
    </location>
</feature>
<evidence type="ECO:0000256" key="6">
    <source>
        <dbReference type="ARBA" id="ARBA00022729"/>
    </source>
</evidence>
<feature type="domain" description="TIR" evidence="18">
    <location>
        <begin position="631"/>
        <end position="774"/>
    </location>
</feature>
<keyword evidence="10" id="KW-0520">NAD</keyword>
<protein>
    <submittedName>
        <fullName evidence="20">Toll-like receptor 6</fullName>
    </submittedName>
</protein>
<dbReference type="PRINTS" id="PR01537">
    <property type="entry name" value="INTRLKN1R1F"/>
</dbReference>
<dbReference type="GO" id="GO:0006954">
    <property type="term" value="P:inflammatory response"/>
    <property type="evidence" value="ECO:0007669"/>
    <property type="project" value="UniProtKB-UniRule"/>
</dbReference>
<evidence type="ECO:0000256" key="2">
    <source>
        <dbReference type="ARBA" id="ARBA00009634"/>
    </source>
</evidence>
<evidence type="ECO:0000256" key="5">
    <source>
        <dbReference type="ARBA" id="ARBA00022692"/>
    </source>
</evidence>
<keyword evidence="14 15" id="KW-0395">Inflammatory response</keyword>
<accession>A0A9F2WD27</accession>
<evidence type="ECO:0000256" key="3">
    <source>
        <dbReference type="ARBA" id="ARBA00022588"/>
    </source>
</evidence>
<dbReference type="Pfam" id="PF01582">
    <property type="entry name" value="TIR"/>
    <property type="match status" value="1"/>
</dbReference>
<evidence type="ECO:0000256" key="17">
    <source>
        <dbReference type="SAM" id="Phobius"/>
    </source>
</evidence>
<organism evidence="19 20">
    <name type="scientific">Python bivittatus</name>
    <name type="common">Burmese python</name>
    <name type="synonym">Python molurus bivittatus</name>
    <dbReference type="NCBI Taxonomy" id="176946"/>
    <lineage>
        <taxon>Eukaryota</taxon>
        <taxon>Metazoa</taxon>
        <taxon>Chordata</taxon>
        <taxon>Craniata</taxon>
        <taxon>Vertebrata</taxon>
        <taxon>Euteleostomi</taxon>
        <taxon>Lepidosauria</taxon>
        <taxon>Squamata</taxon>
        <taxon>Bifurcata</taxon>
        <taxon>Unidentata</taxon>
        <taxon>Episquamata</taxon>
        <taxon>Toxicofera</taxon>
        <taxon>Serpentes</taxon>
        <taxon>Henophidia</taxon>
        <taxon>Pythonidae</taxon>
        <taxon>Python</taxon>
    </lineage>
</organism>
<dbReference type="SMART" id="SM00369">
    <property type="entry name" value="LRR_TYP"/>
    <property type="match status" value="6"/>
</dbReference>
<keyword evidence="11 17" id="KW-0472">Membrane</keyword>
<dbReference type="Pfam" id="PF00560">
    <property type="entry name" value="LRR_1"/>
    <property type="match status" value="1"/>
</dbReference>
<evidence type="ECO:0000256" key="13">
    <source>
        <dbReference type="ARBA" id="ARBA00023180"/>
    </source>
</evidence>
<dbReference type="PROSITE" id="PS50104">
    <property type="entry name" value="TIR"/>
    <property type="match status" value="1"/>
</dbReference>
<dbReference type="RefSeq" id="XP_007437956.2">
    <property type="nucleotide sequence ID" value="XM_007437894.3"/>
</dbReference>
<name>A0A9F2WD27_PYTBI</name>
<dbReference type="InterPro" id="IPR017241">
    <property type="entry name" value="Toll-like_receptor"/>
</dbReference>
<dbReference type="SUPFAM" id="SSF52200">
    <property type="entry name" value="Toll/Interleukin receptor TIR domain"/>
    <property type="match status" value="1"/>
</dbReference>
<keyword evidence="4" id="KW-0433">Leucine-rich repeat</keyword>
<dbReference type="InterPro" id="IPR032675">
    <property type="entry name" value="LRR_dom_sf"/>
</dbReference>
<keyword evidence="19" id="KW-1185">Reference proteome</keyword>
<keyword evidence="5 17" id="KW-0812">Transmembrane</keyword>
<dbReference type="AlphaFoldDB" id="A0A9F2WD27"/>
<evidence type="ECO:0000256" key="7">
    <source>
        <dbReference type="ARBA" id="ARBA00022737"/>
    </source>
</evidence>
<evidence type="ECO:0000256" key="8">
    <source>
        <dbReference type="ARBA" id="ARBA00022859"/>
    </source>
</evidence>
<dbReference type="SMART" id="SM00255">
    <property type="entry name" value="TIR"/>
    <property type="match status" value="1"/>
</dbReference>
<dbReference type="Proteomes" id="UP000695026">
    <property type="component" value="Unplaced"/>
</dbReference>
<comment type="similarity">
    <text evidence="2 15">Belongs to the Toll-like receptor family.</text>
</comment>
<keyword evidence="12 15" id="KW-0675">Receptor</keyword>
<keyword evidence="7" id="KW-0677">Repeat</keyword>
<dbReference type="InterPro" id="IPR035897">
    <property type="entry name" value="Toll_tir_struct_dom_sf"/>
</dbReference>
<dbReference type="Pfam" id="PF13855">
    <property type="entry name" value="LRR_8"/>
    <property type="match status" value="1"/>
</dbReference>
<dbReference type="OrthoDB" id="1081807at2759"/>
<dbReference type="GO" id="GO:0071221">
    <property type="term" value="P:cellular response to bacterial lipopeptide"/>
    <property type="evidence" value="ECO:0007669"/>
    <property type="project" value="TreeGrafter"/>
</dbReference>
<keyword evidence="16" id="KW-1015">Disulfide bond</keyword>
<keyword evidence="9 17" id="KW-1133">Transmembrane helix</keyword>
<reference evidence="20" key="1">
    <citation type="submission" date="2025-08" db="UniProtKB">
        <authorList>
            <consortium name="RefSeq"/>
        </authorList>
    </citation>
    <scope>IDENTIFICATION</scope>
    <source>
        <tissue evidence="20">Liver</tissue>
    </source>
</reference>
<keyword evidence="6" id="KW-0732">Signal</keyword>
<dbReference type="SMART" id="SM00082">
    <property type="entry name" value="LRRCT"/>
    <property type="match status" value="1"/>
</dbReference>
<keyword evidence="13" id="KW-0325">Glycoprotein</keyword>
<proteinExistence type="inferred from homology"/>
<dbReference type="InterPro" id="IPR000483">
    <property type="entry name" value="Cys-rich_flank_reg_C"/>
</dbReference>
<dbReference type="Gene3D" id="3.40.50.10140">
    <property type="entry name" value="Toll/interleukin-1 receptor homology (TIR) domain"/>
    <property type="match status" value="1"/>
</dbReference>
<keyword evidence="3 15" id="KW-0399">Innate immunity</keyword>
<evidence type="ECO:0000256" key="11">
    <source>
        <dbReference type="ARBA" id="ARBA00023136"/>
    </source>
</evidence>
<evidence type="ECO:0000256" key="14">
    <source>
        <dbReference type="ARBA" id="ARBA00023198"/>
    </source>
</evidence>
<dbReference type="GO" id="GO:0035663">
    <property type="term" value="F:Toll-like receptor 2 binding"/>
    <property type="evidence" value="ECO:0007669"/>
    <property type="project" value="TreeGrafter"/>
</dbReference>
<dbReference type="Gene3D" id="3.80.10.10">
    <property type="entry name" value="Ribonuclease Inhibitor"/>
    <property type="match status" value="1"/>
</dbReference>
<dbReference type="GO" id="GO:0004888">
    <property type="term" value="F:transmembrane signaling receptor activity"/>
    <property type="evidence" value="ECO:0007669"/>
    <property type="project" value="InterPro"/>
</dbReference>
<evidence type="ECO:0000259" key="18">
    <source>
        <dbReference type="PROSITE" id="PS50104"/>
    </source>
</evidence>
<feature type="transmembrane region" description="Helical" evidence="17">
    <location>
        <begin position="575"/>
        <end position="598"/>
    </location>
</feature>
<evidence type="ECO:0000256" key="1">
    <source>
        <dbReference type="ARBA" id="ARBA00004479"/>
    </source>
</evidence>
<gene>
    <name evidence="20" type="primary">LOC103054268</name>
</gene>
<dbReference type="GO" id="GO:0005886">
    <property type="term" value="C:plasma membrane"/>
    <property type="evidence" value="ECO:0007669"/>
    <property type="project" value="TreeGrafter"/>
</dbReference>
<dbReference type="SUPFAM" id="SSF52058">
    <property type="entry name" value="L domain-like"/>
    <property type="match status" value="1"/>
</dbReference>
<dbReference type="InterPro" id="IPR001611">
    <property type="entry name" value="Leu-rich_rpt"/>
</dbReference>
<dbReference type="PANTHER" id="PTHR24365">
    <property type="entry name" value="TOLL-LIKE RECEPTOR"/>
    <property type="match status" value="1"/>
</dbReference>
<evidence type="ECO:0000256" key="15">
    <source>
        <dbReference type="PIRNR" id="PIRNR037595"/>
    </source>
</evidence>
<dbReference type="KEGG" id="pbi:103054268"/>
<dbReference type="OMA" id="SWNSLEY"/>
<keyword evidence="8 15" id="KW-0391">Immunity</keyword>
<evidence type="ECO:0000313" key="20">
    <source>
        <dbReference type="RefSeq" id="XP_007437956.2"/>
    </source>
</evidence>
<dbReference type="GO" id="GO:0045087">
    <property type="term" value="P:innate immune response"/>
    <property type="evidence" value="ECO:0007669"/>
    <property type="project" value="UniProtKB-UniRule"/>
</dbReference>
<evidence type="ECO:0000256" key="12">
    <source>
        <dbReference type="ARBA" id="ARBA00023170"/>
    </source>
</evidence>
<evidence type="ECO:0000256" key="10">
    <source>
        <dbReference type="ARBA" id="ARBA00023027"/>
    </source>
</evidence>
<sequence>MAGRKVSDANNFLSICIFMITLWNFTHASMEHGFIANYSKSSLTIVPKHLSAQTTVLDLSDNRIHELEISDFHSLSNLQVLILSNNSIRELDFSVFQYNKVLEHLDLSHNKLWNFSGLPVKSLKHLDLSYNDFITMPLSPEFGRTLKLNYFALSIRNISIVSALTYLQVDTLFLDLEYLSEYSSGSLLVFNAKTVQIVVPQNANFHVLLDLQFNGTESLELSKIPSEQVEDLGTFLSKLNKKSALLNLTVTDITLTWKKLIEVFEAVGRSSINYLTILYPSLTEINYEYFNGADTSLKGLAIKYVQVYTVEFDQDIVYRAFSNMNIETLTISDSSIFYMRCPARPSRFKYLCFQNNTLTDTIFEDCNNLGMLETLILQKNRLDDLTKVSLMTTSMKSLNYMDISYNHLQYKDSGNKCNWNGNIIKLNLSSNKLTESVFRCLPNNIQILDLQSNQISTVPREIIDLIALEELNLASNKLNAFPGCGYFRNLQVLNVENNFVLDQFSEFSQTCQNIQRLKGGRNPFRCNCELRQLINLQKQSVELIGWPDFYKCEYPSDLRGTLLKDFHISELDCNVTLMITVVLVVALVLMAIVSFLCIRFDIPWYFKMIWRWTQVKHRIWKKKSEEILENVQYHAFISYSEHDSDWVKNELIPNLEKEDGSLRICQHERNFIAGKSIVENIIDCIEQSYKSVFVLSPNFVQSEWCHYELYFAHHKLFNENGDGLILILLEPIPAYIIPARYYKLKALMAKRTYLEWPKEKRKHAFFWTNLRTALQIKLPYSEENRALGTAWMGNDLLQI</sequence>
<dbReference type="InterPro" id="IPR003591">
    <property type="entry name" value="Leu-rich_rpt_typical-subtyp"/>
</dbReference>
<dbReference type="PANTHER" id="PTHR24365:SF422">
    <property type="entry name" value="TOLL-LIKE RECEPTOR 6"/>
    <property type="match status" value="1"/>
</dbReference>
<dbReference type="PIRSF" id="PIRSF037595">
    <property type="entry name" value="Toll-like_receptor"/>
    <property type="match status" value="1"/>
</dbReference>